<feature type="transmembrane region" description="Helical" evidence="1">
    <location>
        <begin position="48"/>
        <end position="71"/>
    </location>
</feature>
<sequence>MEENSRFEPTPKRFRPLQFQLAQVAVFITATAILLIFSAPWIRAFNAAQWMMILRGAICLIVGAIVFWTFFEQLRRNAILRAEGLLLVVEDQRAIRWKTWRSAFLVILFFCPVFLLLFQVHLQGKSNPPTSWMLEAMNLLPPVAMELQFILILRSSDAPQFRENGLLLCWMLYPWEDFKSYRWSGYQPNQLQLLGSIQIQVEPAKCEQVEAILRTHLTGFIQSPGTSHSED</sequence>
<gene>
    <name evidence="2" type="ORF">DSM3645_18866</name>
</gene>
<dbReference type="HOGENOM" id="CLU_1197902_0_0_0"/>
<accession>A3ZZE9</accession>
<dbReference type="OrthoDB" id="286835at2"/>
<dbReference type="EMBL" id="AANZ01000024">
    <property type="protein sequence ID" value="EAQ78112.1"/>
    <property type="molecule type" value="Genomic_DNA"/>
</dbReference>
<keyword evidence="1" id="KW-0812">Transmembrane</keyword>
<keyword evidence="1" id="KW-0472">Membrane</keyword>
<keyword evidence="1" id="KW-1133">Transmembrane helix</keyword>
<evidence type="ECO:0008006" key="4">
    <source>
        <dbReference type="Google" id="ProtNLM"/>
    </source>
</evidence>
<dbReference type="RefSeq" id="WP_002651644.1">
    <property type="nucleotide sequence ID" value="NZ_CH672376.1"/>
</dbReference>
<organism evidence="2 3">
    <name type="scientific">Blastopirellula marina DSM 3645</name>
    <dbReference type="NCBI Taxonomy" id="314230"/>
    <lineage>
        <taxon>Bacteria</taxon>
        <taxon>Pseudomonadati</taxon>
        <taxon>Planctomycetota</taxon>
        <taxon>Planctomycetia</taxon>
        <taxon>Pirellulales</taxon>
        <taxon>Pirellulaceae</taxon>
        <taxon>Blastopirellula</taxon>
    </lineage>
</organism>
<dbReference type="STRING" id="314230.DSM3645_18866"/>
<protein>
    <recommendedName>
        <fullName evidence="4">DUF5673 domain-containing protein</fullName>
    </recommendedName>
</protein>
<dbReference type="Proteomes" id="UP000004358">
    <property type="component" value="Unassembled WGS sequence"/>
</dbReference>
<comment type="caution">
    <text evidence="2">The sequence shown here is derived from an EMBL/GenBank/DDBJ whole genome shotgun (WGS) entry which is preliminary data.</text>
</comment>
<proteinExistence type="predicted"/>
<feature type="transmembrane region" description="Helical" evidence="1">
    <location>
        <begin position="21"/>
        <end position="42"/>
    </location>
</feature>
<evidence type="ECO:0000256" key="1">
    <source>
        <dbReference type="SAM" id="Phobius"/>
    </source>
</evidence>
<reference evidence="2 3" key="1">
    <citation type="submission" date="2006-02" db="EMBL/GenBank/DDBJ databases">
        <authorList>
            <person name="Amann R."/>
            <person name="Ferriera S."/>
            <person name="Johnson J."/>
            <person name="Kravitz S."/>
            <person name="Halpern A."/>
            <person name="Remington K."/>
            <person name="Beeson K."/>
            <person name="Tran B."/>
            <person name="Rogers Y.-H."/>
            <person name="Friedman R."/>
            <person name="Venter J.C."/>
        </authorList>
    </citation>
    <scope>NUCLEOTIDE SEQUENCE [LARGE SCALE GENOMIC DNA]</scope>
    <source>
        <strain evidence="2 3">DSM 3645</strain>
    </source>
</reference>
<evidence type="ECO:0000313" key="2">
    <source>
        <dbReference type="EMBL" id="EAQ78112.1"/>
    </source>
</evidence>
<name>A3ZZE9_9BACT</name>
<feature type="transmembrane region" description="Helical" evidence="1">
    <location>
        <begin position="102"/>
        <end position="120"/>
    </location>
</feature>
<evidence type="ECO:0000313" key="3">
    <source>
        <dbReference type="Proteomes" id="UP000004358"/>
    </source>
</evidence>
<dbReference type="AlphaFoldDB" id="A3ZZE9"/>